<dbReference type="EMBL" id="VORZ01000004">
    <property type="protein sequence ID" value="TXD96241.1"/>
    <property type="molecule type" value="Genomic_DNA"/>
</dbReference>
<dbReference type="Pfam" id="PF00749">
    <property type="entry name" value="tRNA-synt_1c"/>
    <property type="match status" value="1"/>
</dbReference>
<evidence type="ECO:0000256" key="7">
    <source>
        <dbReference type="HAMAP-Rule" id="MF_00022"/>
    </source>
</evidence>
<dbReference type="OrthoDB" id="9807503at2"/>
<reference evidence="10 11" key="1">
    <citation type="submission" date="2019-08" db="EMBL/GenBank/DDBJ databases">
        <title>Genome sequence of Psychrobacter frigidicola ACAM304 (type strain).</title>
        <authorList>
            <person name="Bowman J.P."/>
        </authorList>
    </citation>
    <scope>NUCLEOTIDE SEQUENCE [LARGE SCALE GENOMIC DNA]</scope>
    <source>
        <strain evidence="10 11">ACAM 304</strain>
    </source>
</reference>
<dbReference type="PANTHER" id="PTHR43311">
    <property type="entry name" value="GLUTAMATE--TRNA LIGASE"/>
    <property type="match status" value="1"/>
</dbReference>
<dbReference type="InterPro" id="IPR014729">
    <property type="entry name" value="Rossmann-like_a/b/a_fold"/>
</dbReference>
<keyword evidence="7" id="KW-0963">Cytoplasm</keyword>
<dbReference type="SUPFAM" id="SSF48163">
    <property type="entry name" value="An anticodon-binding domain of class I aminoacyl-tRNA synthetases"/>
    <property type="match status" value="1"/>
</dbReference>
<protein>
    <recommendedName>
        <fullName evidence="7">Glutamate--tRNA ligase</fullName>
        <ecNumber evidence="7">6.1.1.17</ecNumber>
    </recommendedName>
    <alternativeName>
        <fullName evidence="7">Glutamyl-tRNA synthetase</fullName>
        <shortName evidence="7">GluRS</shortName>
    </alternativeName>
</protein>
<dbReference type="InterPro" id="IPR020751">
    <property type="entry name" value="aa-tRNA-synth_I_codon-bd_sub2"/>
</dbReference>
<evidence type="ECO:0000256" key="1">
    <source>
        <dbReference type="ARBA" id="ARBA00007894"/>
    </source>
</evidence>
<dbReference type="AlphaFoldDB" id="A0A5C7A0Q0"/>
<dbReference type="GO" id="GO:0006424">
    <property type="term" value="P:glutamyl-tRNA aminoacylation"/>
    <property type="evidence" value="ECO:0007669"/>
    <property type="project" value="UniProtKB-UniRule"/>
</dbReference>
<dbReference type="HAMAP" id="MF_00022">
    <property type="entry name" value="Glu_tRNA_synth_type1"/>
    <property type="match status" value="1"/>
</dbReference>
<dbReference type="GO" id="GO:0005829">
    <property type="term" value="C:cytosol"/>
    <property type="evidence" value="ECO:0007669"/>
    <property type="project" value="TreeGrafter"/>
</dbReference>
<dbReference type="InterPro" id="IPR000924">
    <property type="entry name" value="Glu/Gln-tRNA-synth"/>
</dbReference>
<dbReference type="GO" id="GO:0008270">
    <property type="term" value="F:zinc ion binding"/>
    <property type="evidence" value="ECO:0007669"/>
    <property type="project" value="InterPro"/>
</dbReference>
<accession>A0A5C7A0Q0</accession>
<evidence type="ECO:0000259" key="9">
    <source>
        <dbReference type="Pfam" id="PF19269"/>
    </source>
</evidence>
<dbReference type="FunFam" id="3.40.50.620:FF:000045">
    <property type="entry name" value="Glutamate--tRNA ligase, mitochondrial"/>
    <property type="match status" value="1"/>
</dbReference>
<feature type="domain" description="Aminoacyl-tRNA synthetase class I anticodon-binding" evidence="9">
    <location>
        <begin position="348"/>
        <end position="480"/>
    </location>
</feature>
<keyword evidence="11" id="KW-1185">Reference proteome</keyword>
<keyword evidence="5 7" id="KW-0648">Protein biosynthesis</keyword>
<keyword evidence="3 7" id="KW-0547">Nucleotide-binding</keyword>
<dbReference type="Gene3D" id="3.40.50.620">
    <property type="entry name" value="HUPs"/>
    <property type="match status" value="1"/>
</dbReference>
<dbReference type="InterPro" id="IPR008925">
    <property type="entry name" value="aa_tRNA-synth_I_cd-bd_sf"/>
</dbReference>
<dbReference type="InterPro" id="IPR020058">
    <property type="entry name" value="Glu/Gln-tRNA-synth_Ib_cat-dom"/>
</dbReference>
<comment type="subcellular location">
    <subcellularLocation>
        <location evidence="7">Cytoplasm</location>
    </subcellularLocation>
</comment>
<dbReference type="InterPro" id="IPR049940">
    <property type="entry name" value="GluQ/Sye"/>
</dbReference>
<evidence type="ECO:0000256" key="2">
    <source>
        <dbReference type="ARBA" id="ARBA00022598"/>
    </source>
</evidence>
<keyword evidence="2 7" id="KW-0436">Ligase</keyword>
<comment type="function">
    <text evidence="7">Catalyzes the attachment of glutamate to tRNA(Glu) in a two-step reaction: glutamate is first activated by ATP to form Glu-AMP and then transferred to the acceptor end of tRNA(Glu).</text>
</comment>
<evidence type="ECO:0000313" key="10">
    <source>
        <dbReference type="EMBL" id="TXD96241.1"/>
    </source>
</evidence>
<comment type="similarity">
    <text evidence="1 7">Belongs to the class-I aminoacyl-tRNA synthetase family. Glutamate--tRNA ligase type 1 subfamily.</text>
</comment>
<proteinExistence type="inferred from homology"/>
<comment type="catalytic activity">
    <reaction evidence="7">
        <text>tRNA(Glu) + L-glutamate + ATP = L-glutamyl-tRNA(Glu) + AMP + diphosphate</text>
        <dbReference type="Rhea" id="RHEA:23540"/>
        <dbReference type="Rhea" id="RHEA-COMP:9663"/>
        <dbReference type="Rhea" id="RHEA-COMP:9680"/>
        <dbReference type="ChEBI" id="CHEBI:29985"/>
        <dbReference type="ChEBI" id="CHEBI:30616"/>
        <dbReference type="ChEBI" id="CHEBI:33019"/>
        <dbReference type="ChEBI" id="CHEBI:78442"/>
        <dbReference type="ChEBI" id="CHEBI:78520"/>
        <dbReference type="ChEBI" id="CHEBI:456215"/>
        <dbReference type="EC" id="6.1.1.17"/>
    </reaction>
</comment>
<dbReference type="EC" id="6.1.1.17" evidence="7"/>
<dbReference type="RefSeq" id="WP_147224337.1">
    <property type="nucleotide sequence ID" value="NZ_CAJGYY010000001.1"/>
</dbReference>
<dbReference type="GO" id="GO:0000049">
    <property type="term" value="F:tRNA binding"/>
    <property type="evidence" value="ECO:0007669"/>
    <property type="project" value="InterPro"/>
</dbReference>
<dbReference type="InterPro" id="IPR001412">
    <property type="entry name" value="aa-tRNA-synth_I_CS"/>
</dbReference>
<comment type="subunit">
    <text evidence="7">Monomer.</text>
</comment>
<keyword evidence="4 7" id="KW-0067">ATP-binding</keyword>
<evidence type="ECO:0000256" key="5">
    <source>
        <dbReference type="ARBA" id="ARBA00022917"/>
    </source>
</evidence>
<evidence type="ECO:0000313" key="11">
    <source>
        <dbReference type="Proteomes" id="UP000321903"/>
    </source>
</evidence>
<feature type="binding site" evidence="7">
    <location>
        <position position="264"/>
    </location>
    <ligand>
        <name>ATP</name>
        <dbReference type="ChEBI" id="CHEBI:30616"/>
    </ligand>
</feature>
<evidence type="ECO:0000256" key="6">
    <source>
        <dbReference type="ARBA" id="ARBA00023146"/>
    </source>
</evidence>
<dbReference type="GO" id="GO:0004818">
    <property type="term" value="F:glutamate-tRNA ligase activity"/>
    <property type="evidence" value="ECO:0007669"/>
    <property type="project" value="UniProtKB-UniRule"/>
</dbReference>
<keyword evidence="6 7" id="KW-0030">Aminoacyl-tRNA synthetase</keyword>
<dbReference type="Gene3D" id="1.10.10.350">
    <property type="match status" value="1"/>
</dbReference>
<feature type="short sequence motif" description="'KMSKS' region" evidence="7">
    <location>
        <begin position="261"/>
        <end position="265"/>
    </location>
</feature>
<dbReference type="PRINTS" id="PR00987">
    <property type="entry name" value="TRNASYNTHGLU"/>
</dbReference>
<dbReference type="PROSITE" id="PS00178">
    <property type="entry name" value="AA_TRNA_LIGASE_I"/>
    <property type="match status" value="1"/>
</dbReference>
<dbReference type="PANTHER" id="PTHR43311:SF2">
    <property type="entry name" value="GLUTAMATE--TRNA LIGASE, MITOCHONDRIAL-RELATED"/>
    <property type="match status" value="1"/>
</dbReference>
<evidence type="ECO:0000256" key="4">
    <source>
        <dbReference type="ARBA" id="ARBA00022840"/>
    </source>
</evidence>
<dbReference type="NCBIfam" id="TIGR00464">
    <property type="entry name" value="gltX_bact"/>
    <property type="match status" value="1"/>
</dbReference>
<dbReference type="Proteomes" id="UP000321903">
    <property type="component" value="Unassembled WGS sequence"/>
</dbReference>
<dbReference type="SUPFAM" id="SSF52374">
    <property type="entry name" value="Nucleotidylyl transferase"/>
    <property type="match status" value="1"/>
</dbReference>
<organism evidence="10 11">
    <name type="scientific">Psychrobacter frigidicola</name>
    <dbReference type="NCBI Taxonomy" id="45611"/>
    <lineage>
        <taxon>Bacteria</taxon>
        <taxon>Pseudomonadati</taxon>
        <taxon>Pseudomonadota</taxon>
        <taxon>Gammaproteobacteria</taxon>
        <taxon>Moraxellales</taxon>
        <taxon>Moraxellaceae</taxon>
        <taxon>Psychrobacter</taxon>
    </lineage>
</organism>
<evidence type="ECO:0000259" key="8">
    <source>
        <dbReference type="Pfam" id="PF00749"/>
    </source>
</evidence>
<dbReference type="Pfam" id="PF19269">
    <property type="entry name" value="Anticodon_2"/>
    <property type="match status" value="1"/>
</dbReference>
<dbReference type="CDD" id="cd00808">
    <property type="entry name" value="GluRS_core"/>
    <property type="match status" value="1"/>
</dbReference>
<comment type="caution">
    <text evidence="7">Lacks conserved residue(s) required for the propagation of feature annotation.</text>
</comment>
<dbReference type="GO" id="GO:0005524">
    <property type="term" value="F:ATP binding"/>
    <property type="evidence" value="ECO:0007669"/>
    <property type="project" value="UniProtKB-UniRule"/>
</dbReference>
<dbReference type="InterPro" id="IPR004527">
    <property type="entry name" value="Glu-tRNA-ligase_bac/mito"/>
</dbReference>
<feature type="domain" description="Glutamyl/glutaminyl-tRNA synthetase class Ib catalytic" evidence="8">
    <location>
        <begin position="14"/>
        <end position="330"/>
    </location>
</feature>
<evidence type="ECO:0000256" key="3">
    <source>
        <dbReference type="ARBA" id="ARBA00022741"/>
    </source>
</evidence>
<gene>
    <name evidence="7" type="primary">gltX</name>
    <name evidence="10" type="ORF">ES754_11450</name>
</gene>
<feature type="short sequence motif" description="'HIGH' region" evidence="7">
    <location>
        <begin position="20"/>
        <end position="30"/>
    </location>
</feature>
<name>A0A5C7A0Q0_9GAMM</name>
<sequence length="508" mass="57423">MTQTTVYPNSNRPVRTRIAPSPTGFPHVGTAYIALFNLAFAKAHGGEFILRIEDTDQVRSTEQSEKMILDALRWVGLDWAEGPDVGGPHAPYRQSERADIYKKHAQQLLDSDHAFRCFCTSEELDTMRAAQMANGETPRYDGRYANLTRAESDKMVADGMPYVIRMRVPTEGVCRVEDMLRGTVEIPWAQVDMQVLLKTDGLPTYHLANVVDDHLMEISHVLRGEEWLNSAPKHQLLYEYFGWEMPVLCHMPLLRNPDKSKLSKRKNPTSITYYRDAGVLPEALLNYLGRMGYSMPDEAEKFTLEEMIASFDIHRVSLGGPIFDIEKLNWLNAEWLRALTPEELKNKILAWANDSDKLTAMAAAIQPRIELLSDAVNWGAFYFQNLPKITSDDFNHKTLMPEQIMEILQLTIWQLEVLPTWSEENIYATIKGLAAALDIKMRDFIAPFFIAIAGSSSSTPVMNSMAIIGADMTLIRLRNGVEVLGGLGKKKLKKLEKQAAELPDFLAE</sequence>
<comment type="caution">
    <text evidence="10">The sequence shown here is derived from an EMBL/GenBank/DDBJ whole genome shotgun (WGS) entry which is preliminary data.</text>
</comment>
<dbReference type="InterPro" id="IPR045462">
    <property type="entry name" value="aa-tRNA-synth_I_cd-bd"/>
</dbReference>
<dbReference type="InterPro" id="IPR033910">
    <property type="entry name" value="GluRS_core"/>
</dbReference>